<evidence type="ECO:0000313" key="1">
    <source>
        <dbReference type="EMBL" id="SHG95842.1"/>
    </source>
</evidence>
<organism evidence="1 2">
    <name type="scientific">Hydrocarboniphaga daqingensis</name>
    <dbReference type="NCBI Taxonomy" id="490188"/>
    <lineage>
        <taxon>Bacteria</taxon>
        <taxon>Pseudomonadati</taxon>
        <taxon>Pseudomonadota</taxon>
        <taxon>Gammaproteobacteria</taxon>
        <taxon>Nevskiales</taxon>
        <taxon>Nevskiaceae</taxon>
        <taxon>Hydrocarboniphaga</taxon>
    </lineage>
</organism>
<sequence length="280" mass="31358">MDLSGFVLTVLTSTAISGALAAALVFLSRTWLSERIQQSIRHEYSEKLAHLNAQLRAESEKNVLLLKTSVEAEAERLRFATSTIGHSQRIAIEKRLAALDTLWDGVLATRQNIPTVMTFIDILTVDEYVTMKDHPNFKAMVGELSPEKMAAMFNDNVGSRERIRPYVGEYTWALVTTYQAVILRIAFLVQMGREDTKKLNWHLDSGIQQLLRSALTASDLSAFEATKIGKVGWIQRTFESKVLAAIDIVISGQTFGEEALRQAQNMESKVQDLKRAQSEP</sequence>
<protein>
    <submittedName>
        <fullName evidence="1">Uncharacterized protein</fullName>
    </submittedName>
</protein>
<keyword evidence="2" id="KW-1185">Reference proteome</keyword>
<evidence type="ECO:0000313" key="2">
    <source>
        <dbReference type="Proteomes" id="UP000199758"/>
    </source>
</evidence>
<name>A0A1M5P236_9GAMM</name>
<dbReference type="OrthoDB" id="7067191at2"/>
<proteinExistence type="predicted"/>
<dbReference type="EMBL" id="FQWZ01000004">
    <property type="protein sequence ID" value="SHG95842.1"/>
    <property type="molecule type" value="Genomic_DNA"/>
</dbReference>
<dbReference type="Proteomes" id="UP000199758">
    <property type="component" value="Unassembled WGS sequence"/>
</dbReference>
<reference evidence="1 2" key="1">
    <citation type="submission" date="2016-11" db="EMBL/GenBank/DDBJ databases">
        <authorList>
            <person name="Jaros S."/>
            <person name="Januszkiewicz K."/>
            <person name="Wedrychowicz H."/>
        </authorList>
    </citation>
    <scope>NUCLEOTIDE SEQUENCE [LARGE SCALE GENOMIC DNA]</scope>
    <source>
        <strain evidence="1 2">CGMCC 1.7049</strain>
    </source>
</reference>
<dbReference type="RefSeq" id="WP_072897011.1">
    <property type="nucleotide sequence ID" value="NZ_FQWZ01000004.1"/>
</dbReference>
<dbReference type="AlphaFoldDB" id="A0A1M5P236"/>
<gene>
    <name evidence="1" type="ORF">SAMN04488068_1982</name>
</gene>
<accession>A0A1M5P236</accession>